<dbReference type="RefSeq" id="WP_111398320.1">
    <property type="nucleotide sequence ID" value="NZ_QKYU01000011.1"/>
</dbReference>
<feature type="transmembrane region" description="Helical" evidence="9">
    <location>
        <begin position="162"/>
        <end position="185"/>
    </location>
</feature>
<dbReference type="Pfam" id="PF00795">
    <property type="entry name" value="CN_hydrolase"/>
    <property type="match status" value="1"/>
</dbReference>
<comment type="function">
    <text evidence="9">Catalyzes the phospholipid dependent N-acylation of the N-terminal cysteine of apolipoprotein, the last step in lipoprotein maturation.</text>
</comment>
<evidence type="ECO:0000256" key="3">
    <source>
        <dbReference type="ARBA" id="ARBA00022475"/>
    </source>
</evidence>
<keyword evidence="5 9" id="KW-0812">Transmembrane</keyword>
<name>A0A2W7II57_9PROT</name>
<evidence type="ECO:0000256" key="1">
    <source>
        <dbReference type="ARBA" id="ARBA00004651"/>
    </source>
</evidence>
<evidence type="ECO:0000313" key="12">
    <source>
        <dbReference type="Proteomes" id="UP000249688"/>
    </source>
</evidence>
<dbReference type="NCBIfam" id="TIGR00546">
    <property type="entry name" value="lnt"/>
    <property type="match status" value="1"/>
</dbReference>
<gene>
    <name evidence="9" type="primary">lnt</name>
    <name evidence="11" type="ORF">C8P66_11175</name>
</gene>
<comment type="similarity">
    <text evidence="2 9">Belongs to the CN hydrolase family. Apolipoprotein N-acyltransferase subfamily.</text>
</comment>
<dbReference type="EC" id="2.3.1.269" evidence="9"/>
<keyword evidence="12" id="KW-1185">Reference proteome</keyword>
<evidence type="ECO:0000256" key="2">
    <source>
        <dbReference type="ARBA" id="ARBA00010065"/>
    </source>
</evidence>
<dbReference type="GO" id="GO:0016410">
    <property type="term" value="F:N-acyltransferase activity"/>
    <property type="evidence" value="ECO:0007669"/>
    <property type="project" value="UniProtKB-UniRule"/>
</dbReference>
<reference evidence="11 12" key="1">
    <citation type="submission" date="2018-06" db="EMBL/GenBank/DDBJ databases">
        <title>Genomic Encyclopedia of Archaeal and Bacterial Type Strains, Phase II (KMG-II): from individual species to whole genera.</title>
        <authorList>
            <person name="Goeker M."/>
        </authorList>
    </citation>
    <scope>NUCLEOTIDE SEQUENCE [LARGE SCALE GENOMIC DNA]</scope>
    <source>
        <strain evidence="11 12">DSM 24525</strain>
    </source>
</reference>
<evidence type="ECO:0000256" key="5">
    <source>
        <dbReference type="ARBA" id="ARBA00022692"/>
    </source>
</evidence>
<keyword evidence="4 9" id="KW-0808">Transferase</keyword>
<dbReference type="UniPathway" id="UPA00666"/>
<feature type="transmembrane region" description="Helical" evidence="9">
    <location>
        <begin position="477"/>
        <end position="500"/>
    </location>
</feature>
<keyword evidence="6 9" id="KW-1133">Transmembrane helix</keyword>
<comment type="pathway">
    <text evidence="9">Protein modification; lipoprotein biosynthesis (N-acyl transfer).</text>
</comment>
<dbReference type="Pfam" id="PF20154">
    <property type="entry name" value="LNT_N"/>
    <property type="match status" value="1"/>
</dbReference>
<dbReference type="PANTHER" id="PTHR38686:SF1">
    <property type="entry name" value="APOLIPOPROTEIN N-ACYLTRANSFERASE"/>
    <property type="match status" value="1"/>
</dbReference>
<organism evidence="11 12">
    <name type="scientific">Humitalea rosea</name>
    <dbReference type="NCBI Taxonomy" id="990373"/>
    <lineage>
        <taxon>Bacteria</taxon>
        <taxon>Pseudomonadati</taxon>
        <taxon>Pseudomonadota</taxon>
        <taxon>Alphaproteobacteria</taxon>
        <taxon>Acetobacterales</taxon>
        <taxon>Roseomonadaceae</taxon>
        <taxon>Humitalea</taxon>
    </lineage>
</organism>
<keyword evidence="8 9" id="KW-0012">Acyltransferase</keyword>
<evidence type="ECO:0000256" key="9">
    <source>
        <dbReference type="HAMAP-Rule" id="MF_01148"/>
    </source>
</evidence>
<feature type="transmembrane region" description="Helical" evidence="9">
    <location>
        <begin position="127"/>
        <end position="150"/>
    </location>
</feature>
<dbReference type="InterPro" id="IPR003010">
    <property type="entry name" value="C-N_Hydrolase"/>
</dbReference>
<accession>A0A2W7II57</accession>
<comment type="subcellular location">
    <subcellularLocation>
        <location evidence="1 9">Cell membrane</location>
        <topology evidence="1 9">Multi-pass membrane protein</topology>
    </subcellularLocation>
</comment>
<evidence type="ECO:0000313" key="11">
    <source>
        <dbReference type="EMBL" id="PZW45660.1"/>
    </source>
</evidence>
<dbReference type="PROSITE" id="PS50263">
    <property type="entry name" value="CN_HYDROLASE"/>
    <property type="match status" value="1"/>
</dbReference>
<dbReference type="GO" id="GO:0042158">
    <property type="term" value="P:lipoprotein biosynthetic process"/>
    <property type="evidence" value="ECO:0007669"/>
    <property type="project" value="UniProtKB-UniRule"/>
</dbReference>
<evidence type="ECO:0000256" key="4">
    <source>
        <dbReference type="ARBA" id="ARBA00022679"/>
    </source>
</evidence>
<evidence type="ECO:0000256" key="8">
    <source>
        <dbReference type="ARBA" id="ARBA00023315"/>
    </source>
</evidence>
<feature type="transmembrane region" description="Helical" evidence="9">
    <location>
        <begin position="41"/>
        <end position="58"/>
    </location>
</feature>
<comment type="caution">
    <text evidence="11">The sequence shown here is derived from an EMBL/GenBank/DDBJ whole genome shotgun (WGS) entry which is preliminary data.</text>
</comment>
<dbReference type="SUPFAM" id="SSF56317">
    <property type="entry name" value="Carbon-nitrogen hydrolase"/>
    <property type="match status" value="1"/>
</dbReference>
<feature type="domain" description="CN hydrolase" evidence="10">
    <location>
        <begin position="226"/>
        <end position="471"/>
    </location>
</feature>
<feature type="transmembrane region" description="Helical" evidence="9">
    <location>
        <begin position="192"/>
        <end position="212"/>
    </location>
</feature>
<comment type="catalytic activity">
    <reaction evidence="9">
        <text>N-terminal S-1,2-diacyl-sn-glyceryl-L-cysteinyl-[lipoprotein] + a glycerophospholipid = N-acyl-S-1,2-diacyl-sn-glyceryl-L-cysteinyl-[lipoprotein] + a 2-acyl-sn-glycero-3-phospholipid + H(+)</text>
        <dbReference type="Rhea" id="RHEA:48228"/>
        <dbReference type="Rhea" id="RHEA-COMP:14681"/>
        <dbReference type="Rhea" id="RHEA-COMP:14684"/>
        <dbReference type="ChEBI" id="CHEBI:15378"/>
        <dbReference type="ChEBI" id="CHEBI:136912"/>
        <dbReference type="ChEBI" id="CHEBI:140656"/>
        <dbReference type="ChEBI" id="CHEBI:140657"/>
        <dbReference type="ChEBI" id="CHEBI:140660"/>
        <dbReference type="EC" id="2.3.1.269"/>
    </reaction>
</comment>
<dbReference type="InterPro" id="IPR045378">
    <property type="entry name" value="LNT_N"/>
</dbReference>
<dbReference type="HAMAP" id="MF_01148">
    <property type="entry name" value="Lnt"/>
    <property type="match status" value="1"/>
</dbReference>
<dbReference type="InterPro" id="IPR004563">
    <property type="entry name" value="Apolipo_AcylTrfase"/>
</dbReference>
<proteinExistence type="inferred from homology"/>
<protein>
    <recommendedName>
        <fullName evidence="9">Apolipoprotein N-acyltransferase</fullName>
        <shortName evidence="9">ALP N-acyltransferase</shortName>
        <ecNumber evidence="9">2.3.1.269</ecNumber>
    </recommendedName>
</protein>
<evidence type="ECO:0000256" key="7">
    <source>
        <dbReference type="ARBA" id="ARBA00023136"/>
    </source>
</evidence>
<dbReference type="PANTHER" id="PTHR38686">
    <property type="entry name" value="APOLIPOPROTEIN N-ACYLTRANSFERASE"/>
    <property type="match status" value="1"/>
</dbReference>
<evidence type="ECO:0000259" key="10">
    <source>
        <dbReference type="PROSITE" id="PS50263"/>
    </source>
</evidence>
<dbReference type="GO" id="GO:0005886">
    <property type="term" value="C:plasma membrane"/>
    <property type="evidence" value="ECO:0007669"/>
    <property type="project" value="UniProtKB-SubCell"/>
</dbReference>
<dbReference type="EMBL" id="QKYU01000011">
    <property type="protein sequence ID" value="PZW45660.1"/>
    <property type="molecule type" value="Genomic_DNA"/>
</dbReference>
<dbReference type="AlphaFoldDB" id="A0A2W7II57"/>
<dbReference type="InterPro" id="IPR036526">
    <property type="entry name" value="C-N_Hydrolase_sf"/>
</dbReference>
<feature type="transmembrane region" description="Helical" evidence="9">
    <location>
        <begin position="65"/>
        <end position="85"/>
    </location>
</feature>
<keyword evidence="3 9" id="KW-1003">Cell membrane</keyword>
<dbReference type="OrthoDB" id="9804277at2"/>
<sequence length="518" mass="54672">MFSRYLAHLAARHGWRAGATAFGLGALSAAALPPVFAVPVLWLTIPGLLAMLGAAAGWRSAAWRGLFFGWGFCVAGLYWITYALLTDVASWWWLVPLAVPALSLPLGAFLVLPALVAWAARPGWARVLGFACAWTVAEMVRGVAFTGFPWNLIGTVWAFDAVPLQGVALVGVHGLGLATIVLAALPILGLRPFLAGGLGLLLVLTAGAARLWQAEPPPLPVSLVIVQANIPQEAKWREDRRWPNFRTHLEMTRDGIAAVPPGTRPVAIWPETASPFLLASDPEARRLAVESLPEDGLLLAGSVRAEFDAGGQLSALFNSLVAVDAQAEVVGVYDKAHLVPFGEYMPLRGILPIRLVHGARDFSAGPGPVALPLPSLPAAGVLVCYEVIFPGAVVGAVRPGWLLNVTNDGWFGISAGPHQHLAAARLRAVEEGLPLVRAAQTGISAVFDARGRVVGRLGLGEAGLLIAPLPQALPPTVFARAGIIAPGVLLLLGSALGLWLHRRARPQANTKKEISRMS</sequence>
<dbReference type="CDD" id="cd07571">
    <property type="entry name" value="ALP_N-acyl_transferase"/>
    <property type="match status" value="1"/>
</dbReference>
<feature type="transmembrane region" description="Helical" evidence="9">
    <location>
        <begin position="91"/>
        <end position="120"/>
    </location>
</feature>
<keyword evidence="11" id="KW-0449">Lipoprotein</keyword>
<dbReference type="Proteomes" id="UP000249688">
    <property type="component" value="Unassembled WGS sequence"/>
</dbReference>
<dbReference type="Gene3D" id="3.60.110.10">
    <property type="entry name" value="Carbon-nitrogen hydrolase"/>
    <property type="match status" value="1"/>
</dbReference>
<keyword evidence="7 9" id="KW-0472">Membrane</keyword>
<evidence type="ECO:0000256" key="6">
    <source>
        <dbReference type="ARBA" id="ARBA00022989"/>
    </source>
</evidence>